<dbReference type="Gene3D" id="3.30.40.10">
    <property type="entry name" value="Zinc/RING finger domain, C3HC4 (zinc finger)"/>
    <property type="match status" value="1"/>
</dbReference>
<gene>
    <name evidence="12" type="ORF">BSTOLATCC_MIC29796</name>
</gene>
<dbReference type="GO" id="GO:0016020">
    <property type="term" value="C:membrane"/>
    <property type="evidence" value="ECO:0007669"/>
    <property type="project" value="UniProtKB-SubCell"/>
</dbReference>
<feature type="transmembrane region" description="Helical" evidence="10">
    <location>
        <begin position="180"/>
        <end position="199"/>
    </location>
</feature>
<dbReference type="InterPro" id="IPR011016">
    <property type="entry name" value="Znf_RING-CH"/>
</dbReference>
<keyword evidence="2" id="KW-0808">Transferase</keyword>
<dbReference type="EMBL" id="CAJZBQ010000029">
    <property type="protein sequence ID" value="CAG9321891.1"/>
    <property type="molecule type" value="Genomic_DNA"/>
</dbReference>
<sequence length="263" mass="30157">MESSIQTHYISSLFSIFIYLGIFIIMKSRFTEEIGQDSKNSTFEDIEIIRNFSPKSKKNSNQDQPDTKIVYSPLMDELKQSTPISVNLSVENLEQPQRVPNNSIFCRICLDSSNSKDLIVPCSCKEKSKFVHKKCIKKWLADNSKDNIIEKSCKICNQNLSIKYKYSHTLSLNFGEENKVWSPIIGCCILIGVLIWGIIKESQSADIAKDVIVDLLISILAIFVLIFIVMAWCLLKERCWTKVFEWEIQNKSPQNSPDNKITV</sequence>
<dbReference type="GO" id="GO:0008270">
    <property type="term" value="F:zinc ion binding"/>
    <property type="evidence" value="ECO:0007669"/>
    <property type="project" value="UniProtKB-KW"/>
</dbReference>
<feature type="transmembrane region" description="Helical" evidence="10">
    <location>
        <begin position="6"/>
        <end position="26"/>
    </location>
</feature>
<comment type="caution">
    <text evidence="12">The sequence shown here is derived from an EMBL/GenBank/DDBJ whole genome shotgun (WGS) entry which is preliminary data.</text>
</comment>
<reference evidence="12" key="1">
    <citation type="submission" date="2021-09" db="EMBL/GenBank/DDBJ databases">
        <authorList>
            <consortium name="AG Swart"/>
            <person name="Singh M."/>
            <person name="Singh A."/>
            <person name="Seah K."/>
            <person name="Emmerich C."/>
        </authorList>
    </citation>
    <scope>NUCLEOTIDE SEQUENCE</scope>
    <source>
        <strain evidence="12">ATCC30299</strain>
    </source>
</reference>
<keyword evidence="3 10" id="KW-0812">Transmembrane</keyword>
<dbReference type="Pfam" id="PF12906">
    <property type="entry name" value="RINGv"/>
    <property type="match status" value="1"/>
</dbReference>
<dbReference type="AlphaFoldDB" id="A0AAU9J6P9"/>
<keyword evidence="5" id="KW-0863">Zinc-finger</keyword>
<dbReference type="PANTHER" id="PTHR46065">
    <property type="entry name" value="E3 UBIQUITIN-PROTEIN LIGASE MARCH 2/3 FAMILY MEMBER"/>
    <property type="match status" value="1"/>
</dbReference>
<proteinExistence type="predicted"/>
<dbReference type="SMART" id="SM00744">
    <property type="entry name" value="RINGv"/>
    <property type="match status" value="1"/>
</dbReference>
<keyword evidence="4" id="KW-0479">Metal-binding</keyword>
<accession>A0AAU9J6P9</accession>
<evidence type="ECO:0000256" key="2">
    <source>
        <dbReference type="ARBA" id="ARBA00022679"/>
    </source>
</evidence>
<feature type="transmembrane region" description="Helical" evidence="10">
    <location>
        <begin position="211"/>
        <end position="235"/>
    </location>
</feature>
<dbReference type="PROSITE" id="PS51292">
    <property type="entry name" value="ZF_RING_CH"/>
    <property type="match status" value="1"/>
</dbReference>
<evidence type="ECO:0000256" key="10">
    <source>
        <dbReference type="SAM" id="Phobius"/>
    </source>
</evidence>
<dbReference type="SUPFAM" id="SSF57850">
    <property type="entry name" value="RING/U-box"/>
    <property type="match status" value="1"/>
</dbReference>
<evidence type="ECO:0000256" key="1">
    <source>
        <dbReference type="ARBA" id="ARBA00004141"/>
    </source>
</evidence>
<dbReference type="CDD" id="cd16495">
    <property type="entry name" value="RING_CH-C4HC3_MARCH"/>
    <property type="match status" value="1"/>
</dbReference>
<evidence type="ECO:0000256" key="5">
    <source>
        <dbReference type="ARBA" id="ARBA00022771"/>
    </source>
</evidence>
<dbReference type="InterPro" id="IPR013083">
    <property type="entry name" value="Znf_RING/FYVE/PHD"/>
</dbReference>
<organism evidence="12 13">
    <name type="scientific">Blepharisma stoltei</name>
    <dbReference type="NCBI Taxonomy" id="1481888"/>
    <lineage>
        <taxon>Eukaryota</taxon>
        <taxon>Sar</taxon>
        <taxon>Alveolata</taxon>
        <taxon>Ciliophora</taxon>
        <taxon>Postciliodesmatophora</taxon>
        <taxon>Heterotrichea</taxon>
        <taxon>Heterotrichida</taxon>
        <taxon>Blepharismidae</taxon>
        <taxon>Blepharisma</taxon>
    </lineage>
</organism>
<keyword evidence="13" id="KW-1185">Reference proteome</keyword>
<evidence type="ECO:0000256" key="3">
    <source>
        <dbReference type="ARBA" id="ARBA00022692"/>
    </source>
</evidence>
<evidence type="ECO:0000259" key="11">
    <source>
        <dbReference type="PROSITE" id="PS51292"/>
    </source>
</evidence>
<comment type="subcellular location">
    <subcellularLocation>
        <location evidence="1">Membrane</location>
        <topology evidence="1">Multi-pass membrane protein</topology>
    </subcellularLocation>
</comment>
<keyword evidence="9 10" id="KW-0472">Membrane</keyword>
<evidence type="ECO:0000256" key="4">
    <source>
        <dbReference type="ARBA" id="ARBA00022723"/>
    </source>
</evidence>
<evidence type="ECO:0000256" key="8">
    <source>
        <dbReference type="ARBA" id="ARBA00022989"/>
    </source>
</evidence>
<keyword evidence="8 10" id="KW-1133">Transmembrane helix</keyword>
<dbReference type="GO" id="GO:0016740">
    <property type="term" value="F:transferase activity"/>
    <property type="evidence" value="ECO:0007669"/>
    <property type="project" value="UniProtKB-KW"/>
</dbReference>
<keyword evidence="6" id="KW-0833">Ubl conjugation pathway</keyword>
<evidence type="ECO:0000313" key="13">
    <source>
        <dbReference type="Proteomes" id="UP001162131"/>
    </source>
</evidence>
<protein>
    <recommendedName>
        <fullName evidence="11">RING-CH-type domain-containing protein</fullName>
    </recommendedName>
</protein>
<name>A0AAU9J6P9_9CILI</name>
<dbReference type="PANTHER" id="PTHR46065:SF3">
    <property type="entry name" value="FI20425P1"/>
    <property type="match status" value="1"/>
</dbReference>
<evidence type="ECO:0000256" key="7">
    <source>
        <dbReference type="ARBA" id="ARBA00022833"/>
    </source>
</evidence>
<keyword evidence="7" id="KW-0862">Zinc</keyword>
<feature type="domain" description="RING-CH-type" evidence="11">
    <location>
        <begin position="98"/>
        <end position="163"/>
    </location>
</feature>
<dbReference type="Proteomes" id="UP001162131">
    <property type="component" value="Unassembled WGS sequence"/>
</dbReference>
<evidence type="ECO:0000313" key="12">
    <source>
        <dbReference type="EMBL" id="CAG9321891.1"/>
    </source>
</evidence>
<evidence type="ECO:0000256" key="6">
    <source>
        <dbReference type="ARBA" id="ARBA00022786"/>
    </source>
</evidence>
<evidence type="ECO:0000256" key="9">
    <source>
        <dbReference type="ARBA" id="ARBA00023136"/>
    </source>
</evidence>